<dbReference type="Pfam" id="PF01467">
    <property type="entry name" value="CTP_transf_like"/>
    <property type="match status" value="1"/>
</dbReference>
<feature type="domain" description="Cytidyltransferase-like" evidence="12">
    <location>
        <begin position="5"/>
        <end position="162"/>
    </location>
</feature>
<comment type="function">
    <text evidence="1 10">Catalyzes the reversible adenylation of nicotinate mononucleotide (NaMN) to nicotinic acid adenine dinucleotide (NaAD).</text>
</comment>
<dbReference type="OrthoDB" id="9786141at2"/>
<dbReference type="InterPro" id="IPR000086">
    <property type="entry name" value="NUDIX_hydrolase_dom"/>
</dbReference>
<evidence type="ECO:0000256" key="2">
    <source>
        <dbReference type="ARBA" id="ARBA00005019"/>
    </source>
</evidence>
<keyword evidence="5 10" id="KW-0548">Nucleotidyltransferase</keyword>
<name>A0A2W1JU77_9CYAN</name>
<keyword evidence="4 10" id="KW-0808">Transferase</keyword>
<evidence type="ECO:0000256" key="1">
    <source>
        <dbReference type="ARBA" id="ARBA00002324"/>
    </source>
</evidence>
<dbReference type="HAMAP" id="MF_00244">
    <property type="entry name" value="NaMN_adenylyltr"/>
    <property type="match status" value="1"/>
</dbReference>
<keyword evidence="8 10" id="KW-0520">NAD</keyword>
<dbReference type="GO" id="GO:0005524">
    <property type="term" value="F:ATP binding"/>
    <property type="evidence" value="ECO:0007669"/>
    <property type="project" value="UniProtKB-KW"/>
</dbReference>
<keyword evidence="7 10" id="KW-0067">ATP-binding</keyword>
<evidence type="ECO:0000259" key="11">
    <source>
        <dbReference type="Pfam" id="PF00293"/>
    </source>
</evidence>
<sequence>MNIALFGTSADPPTIGHQVVLEWLVQRFDLVAVWASDNPFKGNQTPLEHRQQMLRRLVDQVQVPQIQHDPNLSDPRTLNTVNTARLRWPAAQFTLVVGSDVLPTLLHWHRVAELLRLVKILVVPRSGAPLMEATLQALRSQQAEVAIADFLGPDISSSAYRNTGNSAGLPETISTYIQEHDLYPKPTDSLELPSDLPLAGFNVGVDNVIFSVDTNHNQLLVLLAVRQTPPYVGQWALPGTLVRQGEALENAAYRILSEKIRVQNLYLEQLYTFGGPNRDPRESAESSRYLSVSYFAVVRYEEAILMSDERHLISWHPIGQIPPLAFDHAQILAYGHNRLRNKLEYSPVAFDVLPDLFTLSDLYQLYRTVLGDQFSDYSNFRARILKLGFLAATGQKVGRGAGRPASLYRFDAEAFAPLKDKPMVFI</sequence>
<dbReference type="Pfam" id="PF19368">
    <property type="entry name" value="WHD_AraR"/>
    <property type="match status" value="1"/>
</dbReference>
<dbReference type="UniPathway" id="UPA00253">
    <property type="reaction ID" value="UER00332"/>
</dbReference>
<dbReference type="PANTHER" id="PTHR39321">
    <property type="entry name" value="NICOTINATE-NUCLEOTIDE ADENYLYLTRANSFERASE-RELATED"/>
    <property type="match status" value="1"/>
</dbReference>
<evidence type="ECO:0000256" key="7">
    <source>
        <dbReference type="ARBA" id="ARBA00022840"/>
    </source>
</evidence>
<accession>A0A2W1JU77</accession>
<dbReference type="InterPro" id="IPR005248">
    <property type="entry name" value="NadD/NMNAT"/>
</dbReference>
<comment type="catalytic activity">
    <reaction evidence="9 10">
        <text>nicotinate beta-D-ribonucleotide + ATP + H(+) = deamido-NAD(+) + diphosphate</text>
        <dbReference type="Rhea" id="RHEA:22860"/>
        <dbReference type="ChEBI" id="CHEBI:15378"/>
        <dbReference type="ChEBI" id="CHEBI:30616"/>
        <dbReference type="ChEBI" id="CHEBI:33019"/>
        <dbReference type="ChEBI" id="CHEBI:57502"/>
        <dbReference type="ChEBI" id="CHEBI:58437"/>
        <dbReference type="EC" id="2.7.7.18"/>
    </reaction>
</comment>
<evidence type="ECO:0000256" key="8">
    <source>
        <dbReference type="ARBA" id="ARBA00023027"/>
    </source>
</evidence>
<evidence type="ECO:0000259" key="13">
    <source>
        <dbReference type="Pfam" id="PF19368"/>
    </source>
</evidence>
<dbReference type="GO" id="GO:0004515">
    <property type="term" value="F:nicotinate-nucleotide adenylyltransferase activity"/>
    <property type="evidence" value="ECO:0007669"/>
    <property type="project" value="UniProtKB-UniRule"/>
</dbReference>
<evidence type="ECO:0000256" key="9">
    <source>
        <dbReference type="ARBA" id="ARBA00048721"/>
    </source>
</evidence>
<dbReference type="Pfam" id="PF00293">
    <property type="entry name" value="NUDIX"/>
    <property type="match status" value="1"/>
</dbReference>
<dbReference type="PANTHER" id="PTHR39321:SF3">
    <property type="entry name" value="PHOSPHOPANTETHEINE ADENYLYLTRANSFERASE"/>
    <property type="match status" value="1"/>
</dbReference>
<reference evidence="14 15" key="1">
    <citation type="journal article" date="2018" name="Sci. Rep.">
        <title>A novel species of the marine cyanobacterium Acaryochloris with a unique pigment content and lifestyle.</title>
        <authorList>
            <person name="Partensky F."/>
            <person name="Six C."/>
            <person name="Ratin M."/>
            <person name="Garczarek L."/>
            <person name="Vaulot D."/>
            <person name="Probert I."/>
            <person name="Calteau A."/>
            <person name="Gourvil P."/>
            <person name="Marie D."/>
            <person name="Grebert T."/>
            <person name="Bouchier C."/>
            <person name="Le Panse S."/>
            <person name="Gachenot M."/>
            <person name="Rodriguez F."/>
            <person name="Garrido J.L."/>
        </authorList>
    </citation>
    <scope>NUCLEOTIDE SEQUENCE [LARGE SCALE GENOMIC DNA]</scope>
    <source>
        <strain evidence="14 15">RCC1774</strain>
    </source>
</reference>
<feature type="domain" description="Nudix hydrolase" evidence="11">
    <location>
        <begin position="212"/>
        <end position="333"/>
    </location>
</feature>
<dbReference type="SUPFAM" id="SSF52374">
    <property type="entry name" value="Nucleotidylyl transferase"/>
    <property type="match status" value="1"/>
</dbReference>
<dbReference type="Gene3D" id="3.40.50.620">
    <property type="entry name" value="HUPs"/>
    <property type="match status" value="1"/>
</dbReference>
<evidence type="ECO:0000256" key="5">
    <source>
        <dbReference type="ARBA" id="ARBA00022695"/>
    </source>
</evidence>
<dbReference type="SUPFAM" id="SSF55811">
    <property type="entry name" value="Nudix"/>
    <property type="match status" value="1"/>
</dbReference>
<dbReference type="Gene3D" id="3.90.79.10">
    <property type="entry name" value="Nucleoside Triphosphate Pyrophosphohydrolase"/>
    <property type="match status" value="1"/>
</dbReference>
<comment type="caution">
    <text evidence="14">The sequence shown here is derived from an EMBL/GenBank/DDBJ whole genome shotgun (WGS) entry which is preliminary data.</text>
</comment>
<evidence type="ECO:0000256" key="4">
    <source>
        <dbReference type="ARBA" id="ARBA00022679"/>
    </source>
</evidence>
<dbReference type="NCBIfam" id="TIGR00125">
    <property type="entry name" value="cyt_tran_rel"/>
    <property type="match status" value="1"/>
</dbReference>
<comment type="similarity">
    <text evidence="10">Belongs to the NadD family.</text>
</comment>
<dbReference type="CDD" id="cd18873">
    <property type="entry name" value="NUDIX_NadM_like"/>
    <property type="match status" value="1"/>
</dbReference>
<keyword evidence="6 10" id="KW-0547">Nucleotide-binding</keyword>
<protein>
    <recommendedName>
        <fullName evidence="10">Probable nicotinate-nucleotide adenylyltransferase</fullName>
        <ecNumber evidence="10">2.7.7.18</ecNumber>
    </recommendedName>
    <alternativeName>
        <fullName evidence="10">Deamido-NAD(+) diphosphorylase</fullName>
    </alternativeName>
    <alternativeName>
        <fullName evidence="10">Deamido-NAD(+) pyrophosphorylase</fullName>
    </alternativeName>
    <alternativeName>
        <fullName evidence="10">Nicotinate mononucleotide adenylyltransferase</fullName>
        <shortName evidence="10">NaMN adenylyltransferase</shortName>
    </alternativeName>
</protein>
<evidence type="ECO:0000313" key="14">
    <source>
        <dbReference type="EMBL" id="PZD74565.1"/>
    </source>
</evidence>
<dbReference type="InterPro" id="IPR036390">
    <property type="entry name" value="WH_DNA-bd_sf"/>
</dbReference>
<comment type="pathway">
    <text evidence="2 10">Cofactor biosynthesis; NAD(+) biosynthesis; deamido-NAD(+) from nicotinate D-ribonucleotide: step 1/1.</text>
</comment>
<evidence type="ECO:0000313" key="15">
    <source>
        <dbReference type="Proteomes" id="UP000248857"/>
    </source>
</evidence>
<dbReference type="EMBL" id="PQWO01000002">
    <property type="protein sequence ID" value="PZD74565.1"/>
    <property type="molecule type" value="Genomic_DNA"/>
</dbReference>
<dbReference type="Proteomes" id="UP000248857">
    <property type="component" value="Unassembled WGS sequence"/>
</dbReference>
<dbReference type="InterPro" id="IPR036388">
    <property type="entry name" value="WH-like_DNA-bd_sf"/>
</dbReference>
<organism evidence="14 15">
    <name type="scientific">Acaryochloris thomasi RCC1774</name>
    <dbReference type="NCBI Taxonomy" id="1764569"/>
    <lineage>
        <taxon>Bacteria</taxon>
        <taxon>Bacillati</taxon>
        <taxon>Cyanobacteriota</taxon>
        <taxon>Cyanophyceae</taxon>
        <taxon>Acaryochloridales</taxon>
        <taxon>Acaryochloridaceae</taxon>
        <taxon>Acaryochloris</taxon>
        <taxon>Acaryochloris thomasi</taxon>
    </lineage>
</organism>
<evidence type="ECO:0000256" key="10">
    <source>
        <dbReference type="HAMAP-Rule" id="MF_00244"/>
    </source>
</evidence>
<dbReference type="GO" id="GO:0009435">
    <property type="term" value="P:NAD+ biosynthetic process"/>
    <property type="evidence" value="ECO:0007669"/>
    <property type="project" value="UniProtKB-UniRule"/>
</dbReference>
<feature type="domain" description="AraR-like winged helix DNA-binding" evidence="13">
    <location>
        <begin position="345"/>
        <end position="426"/>
    </location>
</feature>
<dbReference type="InterPro" id="IPR045830">
    <property type="entry name" value="AraR_wHTH_dom"/>
</dbReference>
<dbReference type="SUPFAM" id="SSF46785">
    <property type="entry name" value="Winged helix' DNA-binding domain"/>
    <property type="match status" value="1"/>
</dbReference>
<dbReference type="CDD" id="cd02165">
    <property type="entry name" value="NMNAT"/>
    <property type="match status" value="1"/>
</dbReference>
<dbReference type="AlphaFoldDB" id="A0A2W1JU77"/>
<evidence type="ECO:0000259" key="12">
    <source>
        <dbReference type="Pfam" id="PF01467"/>
    </source>
</evidence>
<evidence type="ECO:0000256" key="3">
    <source>
        <dbReference type="ARBA" id="ARBA00022642"/>
    </source>
</evidence>
<gene>
    <name evidence="14" type="primary">nadD_1</name>
    <name evidence="10" type="synonym">nadD</name>
    <name evidence="14" type="ORF">C1752_00928</name>
</gene>
<dbReference type="InterPro" id="IPR014729">
    <property type="entry name" value="Rossmann-like_a/b/a_fold"/>
</dbReference>
<dbReference type="InterPro" id="IPR004821">
    <property type="entry name" value="Cyt_trans-like"/>
</dbReference>
<dbReference type="InterPro" id="IPR015797">
    <property type="entry name" value="NUDIX_hydrolase-like_dom_sf"/>
</dbReference>
<dbReference type="GO" id="GO:0003677">
    <property type="term" value="F:DNA binding"/>
    <property type="evidence" value="ECO:0007669"/>
    <property type="project" value="InterPro"/>
</dbReference>
<proteinExistence type="inferred from homology"/>
<keyword evidence="15" id="KW-1185">Reference proteome</keyword>
<dbReference type="Gene3D" id="1.10.10.10">
    <property type="entry name" value="Winged helix-like DNA-binding domain superfamily/Winged helix DNA-binding domain"/>
    <property type="match status" value="1"/>
</dbReference>
<dbReference type="EC" id="2.7.7.18" evidence="10"/>
<evidence type="ECO:0000256" key="6">
    <source>
        <dbReference type="ARBA" id="ARBA00022741"/>
    </source>
</evidence>
<dbReference type="NCBIfam" id="NF000842">
    <property type="entry name" value="PRK00071.2-1"/>
    <property type="match status" value="1"/>
</dbReference>
<keyword evidence="3 10" id="KW-0662">Pyridine nucleotide biosynthesis</keyword>